<dbReference type="Gene3D" id="1.10.150.50">
    <property type="entry name" value="Transcription Factor, Ets-1"/>
    <property type="match status" value="1"/>
</dbReference>
<name>A0A4T0FRG8_9BASI</name>
<dbReference type="PANTHER" id="PTHR11584">
    <property type="entry name" value="SERINE/THREONINE PROTEIN KINASE"/>
    <property type="match status" value="1"/>
</dbReference>
<evidence type="ECO:0000256" key="4">
    <source>
        <dbReference type="ARBA" id="ARBA00022679"/>
    </source>
</evidence>
<dbReference type="Gene3D" id="3.10.20.90">
    <property type="entry name" value="Phosphatidylinositol 3-kinase Catalytic Subunit, Chain A, domain 1"/>
    <property type="match status" value="1"/>
</dbReference>
<dbReference type="GO" id="GO:0005524">
    <property type="term" value="F:ATP binding"/>
    <property type="evidence" value="ECO:0007669"/>
    <property type="project" value="UniProtKB-UniRule"/>
</dbReference>
<evidence type="ECO:0000256" key="10">
    <source>
        <dbReference type="PROSITE-ProRule" id="PRU10141"/>
    </source>
</evidence>
<accession>A0A4T0FRG8</accession>
<evidence type="ECO:0000256" key="9">
    <source>
        <dbReference type="ARBA" id="ARBA00048329"/>
    </source>
</evidence>
<dbReference type="SMART" id="SM00454">
    <property type="entry name" value="SAM"/>
    <property type="match status" value="1"/>
</dbReference>
<proteinExistence type="inferred from homology"/>
<gene>
    <name evidence="14" type="ORF">E3P99_01682</name>
</gene>
<feature type="compositionally biased region" description="Pro residues" evidence="11">
    <location>
        <begin position="556"/>
        <end position="566"/>
    </location>
</feature>
<dbReference type="SMART" id="SM01304">
    <property type="entry name" value="Ras_bdg_2"/>
    <property type="match status" value="1"/>
</dbReference>
<feature type="region of interest" description="Disordered" evidence="11">
    <location>
        <begin position="88"/>
        <end position="123"/>
    </location>
</feature>
<evidence type="ECO:0000256" key="1">
    <source>
        <dbReference type="ARBA" id="ARBA00006529"/>
    </source>
</evidence>
<dbReference type="FunFam" id="1.10.510.10:FF:000334">
    <property type="entry name" value="Serine/threonine-protein kinase STE11"/>
    <property type="match status" value="1"/>
</dbReference>
<dbReference type="InterPro" id="IPR017441">
    <property type="entry name" value="Protein_kinase_ATP_BS"/>
</dbReference>
<evidence type="ECO:0000313" key="14">
    <source>
        <dbReference type="EMBL" id="TIA90204.1"/>
    </source>
</evidence>
<evidence type="ECO:0000256" key="2">
    <source>
        <dbReference type="ARBA" id="ARBA00012406"/>
    </source>
</evidence>
<sequence length="1143" mass="126438">MEDEFLKRVQNWDDHDVSDFLNEYNCSVYVQLFKDNDIRGENILDVDQMALKEMGITRVGDRVRICVAINGLRNRCFDELVQFDHKRVRPSATATAATTGGGEQGMSKRKPAPARPSQARPPPLILDHAQQQHKNDIAYQPLKDKSTKSTLASLGVPGLKRPRGNSNPHRDPSNKDLYTTAPLPNPQSSRKNLLSLSSGSLKRPATSNTASRKQYTSASGTRPNTANPALHPYAKSQVSPTESIREEMFENGYRIGAGPYQHNNSKLSLTDVRRKVVKFITAEDGFTRTVDVSECEHAADVLARVLKKFGKINYLSKNTSGAIEDNDRSYFVYQGWGVFRCVDGQIYGYPLSDSEIIAVCQSHPDDPQRERGLYIQRTEDWQLPKSRSKKKFEAFFDKTPQKKSSKQMTHKQSSESLRMRKKTNRASMMSVMSGLGAVPEHDEPKLHESTAQLPSVNQADRVAANPRGRLQNFHGQRPPSELISTHLADFFPTADIKSINKTARNSRIHRRDGQSVSSTRPIWESEPMPELPTPPSKFFDGKYKIPQKEPPKHDIPPVPGDPPTLPPVNVEPLDWSETRSMAGSSLKPSSIGSRRRSRARDADDTASILTMDQVVQEVENRVSHDDYREMDVGSIHSEEGSIHDSGENEQVNDSGKREEERVVSPTTSSQISPRQQSHSPSSQQPQQSLQVDTQSHTPSVHSQAEQSPLSPTAQYLKPASSQHSQVSPASLSPRSKDSQFSPAPVSPLSPTSGEVEGSDTHTRQSSRASSPLEPPPEIGDNFMRRPSVGLGSEVDENGLDVPSVPTDEDDDDDKGSYRERKPIKWHKGALIGSGSFGSVFLGMNKSTGLLMAVKQVDLPANNTAPDSEEAMYVEPRKKSMLDALEREIELLKVLKHKNIVQYLDSSLDETCLNIFLEYVPGGSVAALLQNYGAFEEELVRNFVKQILTGLNYLHTKGIIHRDIKGANILVDNKGGVKISDFGISKKKVTDNLFGMNKRVRQSLQGSVFWMAPEVVKQEPYTRKADIWSLGCLIVEMLTGEHPFPTLNQMQAIFKIGSSASPTIPDDISDDAKDFLRQTFETDHAARPSAAVLERSAFITQVPAPSPAGEGACKDTLKEAVASTEDVTSTLSEQVVSVQTVSAN</sequence>
<feature type="compositionally biased region" description="Basic and acidic residues" evidence="11">
    <location>
        <begin position="618"/>
        <end position="646"/>
    </location>
</feature>
<dbReference type="SUPFAM" id="SSF56112">
    <property type="entry name" value="Protein kinase-like (PK-like)"/>
    <property type="match status" value="1"/>
</dbReference>
<dbReference type="PROSITE" id="PS00108">
    <property type="entry name" value="PROTEIN_KINASE_ST"/>
    <property type="match status" value="1"/>
</dbReference>
<evidence type="ECO:0000313" key="15">
    <source>
        <dbReference type="Proteomes" id="UP000310189"/>
    </source>
</evidence>
<reference evidence="14 15" key="1">
    <citation type="submission" date="2019-03" db="EMBL/GenBank/DDBJ databases">
        <title>Sequencing 23 genomes of Wallemia ichthyophaga.</title>
        <authorList>
            <person name="Gostincar C."/>
        </authorList>
    </citation>
    <scope>NUCLEOTIDE SEQUENCE [LARGE SCALE GENOMIC DNA]</scope>
    <source>
        <strain evidence="14 15">EXF-5753</strain>
    </source>
</reference>
<dbReference type="GO" id="GO:0004709">
    <property type="term" value="F:MAP kinase kinase kinase activity"/>
    <property type="evidence" value="ECO:0007669"/>
    <property type="project" value="UniProtKB-EC"/>
</dbReference>
<evidence type="ECO:0000256" key="8">
    <source>
        <dbReference type="ARBA" id="ARBA00047559"/>
    </source>
</evidence>
<keyword evidence="15" id="KW-1185">Reference proteome</keyword>
<evidence type="ECO:0000259" key="13">
    <source>
        <dbReference type="PROSITE" id="PS50105"/>
    </source>
</evidence>
<feature type="region of interest" description="Disordered" evidence="11">
    <location>
        <begin position="398"/>
        <end position="424"/>
    </location>
</feature>
<keyword evidence="3" id="KW-0723">Serine/threonine-protein kinase</keyword>
<dbReference type="FunFam" id="3.30.200.20:FF:000387">
    <property type="entry name" value="Serine/threonine-protein kinase STE11"/>
    <property type="match status" value="1"/>
</dbReference>
<evidence type="ECO:0000259" key="12">
    <source>
        <dbReference type="PROSITE" id="PS50011"/>
    </source>
</evidence>
<dbReference type="Proteomes" id="UP000310189">
    <property type="component" value="Unassembled WGS sequence"/>
</dbReference>
<dbReference type="EC" id="2.7.11.25" evidence="2"/>
<keyword evidence="5 10" id="KW-0547">Nucleotide-binding</keyword>
<comment type="similarity">
    <text evidence="1">Belongs to the protein kinase superfamily. STE Ser/Thr protein kinase family. MAP kinase kinase kinase subfamily.</text>
</comment>
<keyword evidence="7 10" id="KW-0067">ATP-binding</keyword>
<organism evidence="14 15">
    <name type="scientific">Wallemia hederae</name>
    <dbReference type="NCBI Taxonomy" id="1540922"/>
    <lineage>
        <taxon>Eukaryota</taxon>
        <taxon>Fungi</taxon>
        <taxon>Dikarya</taxon>
        <taxon>Basidiomycota</taxon>
        <taxon>Wallemiomycotina</taxon>
        <taxon>Wallemiomycetes</taxon>
        <taxon>Wallemiales</taxon>
        <taxon>Wallemiaceae</taxon>
        <taxon>Wallemia</taxon>
    </lineage>
</organism>
<comment type="caution">
    <text evidence="14">The sequence shown here is derived from an EMBL/GenBank/DDBJ whole genome shotgun (WGS) entry which is preliminary data.</text>
</comment>
<protein>
    <recommendedName>
        <fullName evidence="2">mitogen-activated protein kinase kinase kinase</fullName>
        <ecNumber evidence="2">2.7.11.25</ecNumber>
    </recommendedName>
</protein>
<dbReference type="PROSITE" id="PS50105">
    <property type="entry name" value="SAM_DOMAIN"/>
    <property type="match status" value="1"/>
</dbReference>
<dbReference type="InterPro" id="IPR011009">
    <property type="entry name" value="Kinase-like_dom_sf"/>
</dbReference>
<comment type="catalytic activity">
    <reaction evidence="8">
        <text>L-threonyl-[protein] + ATP = O-phospho-L-threonyl-[protein] + ADP + H(+)</text>
        <dbReference type="Rhea" id="RHEA:46608"/>
        <dbReference type="Rhea" id="RHEA-COMP:11060"/>
        <dbReference type="Rhea" id="RHEA-COMP:11605"/>
        <dbReference type="ChEBI" id="CHEBI:15378"/>
        <dbReference type="ChEBI" id="CHEBI:30013"/>
        <dbReference type="ChEBI" id="CHEBI:30616"/>
        <dbReference type="ChEBI" id="CHEBI:61977"/>
        <dbReference type="ChEBI" id="CHEBI:456216"/>
        <dbReference type="EC" id="2.7.11.25"/>
    </reaction>
</comment>
<evidence type="ECO:0000256" key="11">
    <source>
        <dbReference type="SAM" id="MobiDB-lite"/>
    </source>
</evidence>
<dbReference type="SUPFAM" id="SSF47769">
    <property type="entry name" value="SAM/Pointed domain"/>
    <property type="match status" value="1"/>
</dbReference>
<dbReference type="PROSITE" id="PS50011">
    <property type="entry name" value="PROTEIN_KINASE_DOM"/>
    <property type="match status" value="1"/>
</dbReference>
<dbReference type="InterPro" id="IPR001660">
    <property type="entry name" value="SAM"/>
</dbReference>
<feature type="domain" description="Protein kinase" evidence="12">
    <location>
        <begin position="825"/>
        <end position="1098"/>
    </location>
</feature>
<evidence type="ECO:0000256" key="5">
    <source>
        <dbReference type="ARBA" id="ARBA00022741"/>
    </source>
</evidence>
<dbReference type="PROSITE" id="PS00107">
    <property type="entry name" value="PROTEIN_KINASE_ATP"/>
    <property type="match status" value="1"/>
</dbReference>
<dbReference type="Pfam" id="PF07647">
    <property type="entry name" value="SAM_2"/>
    <property type="match status" value="1"/>
</dbReference>
<dbReference type="InterPro" id="IPR029458">
    <property type="entry name" value="Ras-bd_By2"/>
</dbReference>
<dbReference type="OrthoDB" id="266718at2759"/>
<feature type="region of interest" description="Disordered" evidence="11">
    <location>
        <begin position="153"/>
        <end position="241"/>
    </location>
</feature>
<feature type="domain" description="SAM" evidence="13">
    <location>
        <begin position="12"/>
        <end position="75"/>
    </location>
</feature>
<dbReference type="EMBL" id="SPNW01000021">
    <property type="protein sequence ID" value="TIA90204.1"/>
    <property type="molecule type" value="Genomic_DNA"/>
</dbReference>
<feature type="compositionally biased region" description="Low complexity" evidence="11">
    <location>
        <begin position="668"/>
        <end position="695"/>
    </location>
</feature>
<dbReference type="PANTHER" id="PTHR11584:SF369">
    <property type="entry name" value="MITOGEN-ACTIVATED PROTEIN KINASE KINASE KINASE 19-RELATED"/>
    <property type="match status" value="1"/>
</dbReference>
<comment type="catalytic activity">
    <reaction evidence="9">
        <text>L-seryl-[protein] + ATP = O-phospho-L-seryl-[protein] + ADP + H(+)</text>
        <dbReference type="Rhea" id="RHEA:17989"/>
        <dbReference type="Rhea" id="RHEA-COMP:9863"/>
        <dbReference type="Rhea" id="RHEA-COMP:11604"/>
        <dbReference type="ChEBI" id="CHEBI:15378"/>
        <dbReference type="ChEBI" id="CHEBI:29999"/>
        <dbReference type="ChEBI" id="CHEBI:30616"/>
        <dbReference type="ChEBI" id="CHEBI:83421"/>
        <dbReference type="ChEBI" id="CHEBI:456216"/>
        <dbReference type="EC" id="2.7.11.25"/>
    </reaction>
</comment>
<feature type="compositionally biased region" description="Polar residues" evidence="11">
    <location>
        <begin position="578"/>
        <end position="592"/>
    </location>
</feature>
<dbReference type="InterPro" id="IPR008271">
    <property type="entry name" value="Ser/Thr_kinase_AS"/>
</dbReference>
<evidence type="ECO:0000256" key="3">
    <source>
        <dbReference type="ARBA" id="ARBA00022527"/>
    </source>
</evidence>
<dbReference type="Pfam" id="PF14847">
    <property type="entry name" value="Ras_bdg_2"/>
    <property type="match status" value="1"/>
</dbReference>
<keyword evidence="6" id="KW-0418">Kinase</keyword>
<dbReference type="SMART" id="SM00220">
    <property type="entry name" value="S_TKc"/>
    <property type="match status" value="1"/>
</dbReference>
<feature type="compositionally biased region" description="Low complexity" evidence="11">
    <location>
        <begin position="188"/>
        <end position="203"/>
    </location>
</feature>
<dbReference type="Gene3D" id="1.10.510.10">
    <property type="entry name" value="Transferase(Phosphotransferase) domain 1"/>
    <property type="match status" value="1"/>
</dbReference>
<keyword evidence="4" id="KW-0808">Transferase</keyword>
<dbReference type="InterPro" id="IPR013761">
    <property type="entry name" value="SAM/pointed_sf"/>
</dbReference>
<feature type="compositionally biased region" description="Basic and acidic residues" evidence="11">
    <location>
        <begin position="539"/>
        <end position="555"/>
    </location>
</feature>
<feature type="binding site" evidence="10">
    <location>
        <position position="854"/>
    </location>
    <ligand>
        <name>ATP</name>
        <dbReference type="ChEBI" id="CHEBI:30616"/>
    </ligand>
</feature>
<feature type="compositionally biased region" description="Polar residues" evidence="11">
    <location>
        <begin position="205"/>
        <end position="227"/>
    </location>
</feature>
<evidence type="ECO:0000256" key="6">
    <source>
        <dbReference type="ARBA" id="ARBA00022777"/>
    </source>
</evidence>
<dbReference type="CDD" id="cd09534">
    <property type="entry name" value="SAM_Ste11_fungal"/>
    <property type="match status" value="1"/>
</dbReference>
<evidence type="ECO:0000256" key="7">
    <source>
        <dbReference type="ARBA" id="ARBA00022840"/>
    </source>
</evidence>
<dbReference type="AlphaFoldDB" id="A0A4T0FRG8"/>
<feature type="compositionally biased region" description="Polar residues" evidence="11">
    <location>
        <begin position="696"/>
        <end position="741"/>
    </location>
</feature>
<dbReference type="Pfam" id="PF00069">
    <property type="entry name" value="Pkinase"/>
    <property type="match status" value="1"/>
</dbReference>
<dbReference type="InterPro" id="IPR000719">
    <property type="entry name" value="Prot_kinase_dom"/>
</dbReference>
<feature type="region of interest" description="Disordered" evidence="11">
    <location>
        <begin position="502"/>
        <end position="820"/>
    </location>
</feature>